<proteinExistence type="predicted"/>
<reference evidence="2" key="1">
    <citation type="journal article" date="2017" name="Science">
        <title>Giant viruses with an expanded complement of translation system components.</title>
        <authorList>
            <person name="Schulz F."/>
            <person name="Yutin N."/>
            <person name="Ivanova N.N."/>
            <person name="Ortega D.R."/>
            <person name="Lee T.K."/>
            <person name="Vierheilig J."/>
            <person name="Daims H."/>
            <person name="Horn M."/>
            <person name="Wagner M."/>
            <person name="Jensen G.J."/>
            <person name="Kyrpides N.C."/>
            <person name="Koonin E.V."/>
            <person name="Woyke T."/>
        </authorList>
    </citation>
    <scope>NUCLEOTIDE SEQUENCE</scope>
    <source>
        <strain evidence="2">KNV1</strain>
    </source>
</reference>
<evidence type="ECO:0000313" key="2">
    <source>
        <dbReference type="EMBL" id="ARF11216.1"/>
    </source>
</evidence>
<keyword evidence="1" id="KW-0812">Transmembrane</keyword>
<organism evidence="2">
    <name type="scientific">Klosneuvirus KNV1</name>
    <dbReference type="NCBI Taxonomy" id="1977640"/>
    <lineage>
        <taxon>Viruses</taxon>
        <taxon>Varidnaviria</taxon>
        <taxon>Bamfordvirae</taxon>
        <taxon>Nucleocytoviricota</taxon>
        <taxon>Megaviricetes</taxon>
        <taxon>Imitervirales</taxon>
        <taxon>Mimiviridae</taxon>
        <taxon>Klosneuvirinae</taxon>
        <taxon>Klosneuvirus</taxon>
    </lineage>
</organism>
<evidence type="ECO:0000256" key="1">
    <source>
        <dbReference type="SAM" id="Phobius"/>
    </source>
</evidence>
<keyword evidence="1" id="KW-1133">Transmembrane helix</keyword>
<accession>A0A1V0SHL1</accession>
<sequence length="230" mass="26331">MNYCAVGEAFDNSLKQQLADYEKNNKNNNDNNNLIQPGTFDTYEAVETNNGQNIYPAFFTAQGHYSAKNSHNEGTTIKDLQNCQTEDSDNLSFLDSNLSEKSAKAYKHHEPTKIIDHNYCVNKIIKNIIEEPDIFSLGSSENDVVYKHVKTCKICKKKIDEKLKDHYKVTTQQNQQLSKKEVHTDKLEHFNFEIPNLGYNLKEIMVIILGGIILIFILDLLVKIGKKMKP</sequence>
<protein>
    <submittedName>
        <fullName evidence="2">Uncharacterized protein</fullName>
    </submittedName>
</protein>
<dbReference type="EMBL" id="KY684108">
    <property type="protein sequence ID" value="ARF11216.1"/>
    <property type="molecule type" value="Genomic_DNA"/>
</dbReference>
<keyword evidence="1" id="KW-0472">Membrane</keyword>
<gene>
    <name evidence="2" type="ORF">Klosneuvirus_1_73</name>
</gene>
<feature type="transmembrane region" description="Helical" evidence="1">
    <location>
        <begin position="204"/>
        <end position="222"/>
    </location>
</feature>
<name>A0A1V0SHL1_9VIRU</name>